<evidence type="ECO:0000256" key="1">
    <source>
        <dbReference type="ARBA" id="ARBA00007589"/>
    </source>
</evidence>
<dbReference type="CDD" id="cd00885">
    <property type="entry name" value="cinA"/>
    <property type="match status" value="1"/>
</dbReference>
<name>A0A8S1DV67_9INSE</name>
<organism evidence="3 4">
    <name type="scientific">Cloeon dipterum</name>
    <dbReference type="NCBI Taxonomy" id="197152"/>
    <lineage>
        <taxon>Eukaryota</taxon>
        <taxon>Metazoa</taxon>
        <taxon>Ecdysozoa</taxon>
        <taxon>Arthropoda</taxon>
        <taxon>Hexapoda</taxon>
        <taxon>Insecta</taxon>
        <taxon>Pterygota</taxon>
        <taxon>Palaeoptera</taxon>
        <taxon>Ephemeroptera</taxon>
        <taxon>Pisciforma</taxon>
        <taxon>Baetidae</taxon>
        <taxon>Cloeon</taxon>
    </lineage>
</organism>
<dbReference type="InterPro" id="IPR050101">
    <property type="entry name" value="CinA"/>
</dbReference>
<evidence type="ECO:0000313" key="3">
    <source>
        <dbReference type="EMBL" id="CAB3382051.1"/>
    </source>
</evidence>
<dbReference type="InterPro" id="IPR002500">
    <property type="entry name" value="PAPS_reduct_dom"/>
</dbReference>
<comment type="caution">
    <text evidence="3">The sequence shown here is derived from an EMBL/GenBank/DDBJ whole genome shotgun (WGS) entry which is preliminary data.</text>
</comment>
<dbReference type="GO" id="GO:0003824">
    <property type="term" value="F:catalytic activity"/>
    <property type="evidence" value="ECO:0007669"/>
    <property type="project" value="InterPro"/>
</dbReference>
<dbReference type="PANTHER" id="PTHR13939:SF0">
    <property type="entry name" value="NMN AMIDOHYDROLASE-LIKE PROTEIN YFAY"/>
    <property type="match status" value="1"/>
</dbReference>
<dbReference type="Proteomes" id="UP000494165">
    <property type="component" value="Unassembled WGS sequence"/>
</dbReference>
<feature type="domain" description="MoaB/Mog" evidence="2">
    <location>
        <begin position="9"/>
        <end position="180"/>
    </location>
</feature>
<dbReference type="SUPFAM" id="SSF53218">
    <property type="entry name" value="Molybdenum cofactor biosynthesis proteins"/>
    <property type="match status" value="1"/>
</dbReference>
<dbReference type="SUPFAM" id="SSF52402">
    <property type="entry name" value="Adenine nucleotide alpha hydrolases-like"/>
    <property type="match status" value="1"/>
</dbReference>
<evidence type="ECO:0000259" key="2">
    <source>
        <dbReference type="SMART" id="SM00852"/>
    </source>
</evidence>
<dbReference type="SMART" id="SM00852">
    <property type="entry name" value="MoCF_biosynth"/>
    <property type="match status" value="1"/>
</dbReference>
<sequence>MESPAPTAAILVIGDEILKGHTRDTNSSFAAKIFYSLGIKVGRIIAISDNKEEIAEELRNLTSKNTFVVTSGGVGPTHDDITYEAVAAAFDLPLVFNTELAEIVESFYGVNDKNIEKNPAMKMAHIPQEHELFYSKKMKKSPEWATIFPMVKVRNVYVLPGLPKCFEACLHGLQHCFPSAIGSHFMDFLFLSVEESLIAHTLEDTIQKFKVVIGCYPILYNERYQTKLTVEAGTLANLRQALEHLEAALPANSLVELDPTSLALQKLQYLNSHDGAKTAFDVFKTCHAKYPEAEIVVSFNGGKDCTLLLHLYHLYLKSVGKAGAKVKALYIKNHETFSEVEEFVAKAVVHYNLELIEYHDHIKAGVEKLMSDHPNVSLLFSVEVSAARFKAAAGHFHPNVK</sequence>
<dbReference type="InterPro" id="IPR001453">
    <property type="entry name" value="MoaB/Mog_dom"/>
</dbReference>
<dbReference type="Pfam" id="PF00994">
    <property type="entry name" value="MoCF_biosynth"/>
    <property type="match status" value="1"/>
</dbReference>
<proteinExistence type="inferred from homology"/>
<keyword evidence="4" id="KW-1185">Reference proteome</keyword>
<dbReference type="InterPro" id="IPR036425">
    <property type="entry name" value="MoaB/Mog-like_dom_sf"/>
</dbReference>
<protein>
    <recommendedName>
        <fullName evidence="2">MoaB/Mog domain-containing protein</fullName>
    </recommendedName>
</protein>
<dbReference type="PANTHER" id="PTHR13939">
    <property type="entry name" value="NICOTINAMIDE-NUCLEOTIDE AMIDOHYDROLASE PNCC"/>
    <property type="match status" value="1"/>
</dbReference>
<reference evidence="3 4" key="1">
    <citation type="submission" date="2020-04" db="EMBL/GenBank/DDBJ databases">
        <authorList>
            <person name="Alioto T."/>
            <person name="Alioto T."/>
            <person name="Gomez Garrido J."/>
        </authorList>
    </citation>
    <scope>NUCLEOTIDE SEQUENCE [LARGE SCALE GENOMIC DNA]</scope>
</reference>
<dbReference type="Pfam" id="PF01507">
    <property type="entry name" value="PAPS_reduct"/>
    <property type="match status" value="1"/>
</dbReference>
<gene>
    <name evidence="3" type="ORF">CLODIP_2_CD13182</name>
</gene>
<dbReference type="AlphaFoldDB" id="A0A8S1DV67"/>
<accession>A0A8S1DV67</accession>
<comment type="similarity">
    <text evidence="1">In the N-terminal section; belongs to the MoaB/Mog family.</text>
</comment>
<dbReference type="OrthoDB" id="270728at2759"/>
<dbReference type="InterPro" id="IPR056596">
    <property type="entry name" value="FLAD1_M"/>
</dbReference>
<dbReference type="Pfam" id="PF24102">
    <property type="entry name" value="FLAD1_M"/>
    <property type="match status" value="1"/>
</dbReference>
<dbReference type="EMBL" id="CADEPI010000256">
    <property type="protein sequence ID" value="CAB3382051.1"/>
    <property type="molecule type" value="Genomic_DNA"/>
</dbReference>
<dbReference type="Gene3D" id="3.40.50.620">
    <property type="entry name" value="HUPs"/>
    <property type="match status" value="1"/>
</dbReference>
<evidence type="ECO:0000313" key="4">
    <source>
        <dbReference type="Proteomes" id="UP000494165"/>
    </source>
</evidence>
<dbReference type="Gene3D" id="3.40.980.10">
    <property type="entry name" value="MoaB/Mog-like domain"/>
    <property type="match status" value="1"/>
</dbReference>
<dbReference type="InterPro" id="IPR014729">
    <property type="entry name" value="Rossmann-like_a/b/a_fold"/>
</dbReference>